<dbReference type="RefSeq" id="XP_025346937.1">
    <property type="nucleotide sequence ID" value="XM_025494425.1"/>
</dbReference>
<dbReference type="GO" id="GO:0006281">
    <property type="term" value="P:DNA repair"/>
    <property type="evidence" value="ECO:0007669"/>
    <property type="project" value="UniProtKB-ARBA"/>
</dbReference>
<keyword evidence="3" id="KW-0255">Endonuclease</keyword>
<dbReference type="GeneID" id="37016159"/>
<evidence type="ECO:0000259" key="7">
    <source>
        <dbReference type="SMART" id="SM00484"/>
    </source>
</evidence>
<dbReference type="Gene3D" id="1.10.150.20">
    <property type="entry name" value="5' to 3' exonuclease, C-terminal subdomain"/>
    <property type="match status" value="1"/>
</dbReference>
<feature type="compositionally biased region" description="Polar residues" evidence="6">
    <location>
        <begin position="272"/>
        <end position="285"/>
    </location>
</feature>
<protein>
    <submittedName>
        <fullName evidence="9">PIN domain-like protein</fullName>
    </submittedName>
</protein>
<dbReference type="GO" id="GO:0005737">
    <property type="term" value="C:cytoplasm"/>
    <property type="evidence" value="ECO:0007669"/>
    <property type="project" value="TreeGrafter"/>
</dbReference>
<evidence type="ECO:0000256" key="6">
    <source>
        <dbReference type="SAM" id="MobiDB-lite"/>
    </source>
</evidence>
<feature type="region of interest" description="Disordered" evidence="6">
    <location>
        <begin position="272"/>
        <end position="295"/>
    </location>
</feature>
<accession>A0A316U3E9</accession>
<dbReference type="GO" id="GO:0008409">
    <property type="term" value="F:5'-3' exonuclease activity"/>
    <property type="evidence" value="ECO:0007669"/>
    <property type="project" value="TreeGrafter"/>
</dbReference>
<dbReference type="AlphaFoldDB" id="A0A316U3E9"/>
<dbReference type="SUPFAM" id="SSF88723">
    <property type="entry name" value="PIN domain-like"/>
    <property type="match status" value="1"/>
</dbReference>
<proteinExistence type="predicted"/>
<evidence type="ECO:0000256" key="4">
    <source>
        <dbReference type="ARBA" id="ARBA00022801"/>
    </source>
</evidence>
<dbReference type="InterPro" id="IPR006086">
    <property type="entry name" value="XPG-I_dom"/>
</dbReference>
<dbReference type="InterPro" id="IPR036279">
    <property type="entry name" value="5-3_exonuclease_C_sf"/>
</dbReference>
<dbReference type="PANTHER" id="PTHR11081">
    <property type="entry name" value="FLAP ENDONUCLEASE FAMILY MEMBER"/>
    <property type="match status" value="1"/>
</dbReference>
<feature type="domain" description="XPG-I" evidence="7">
    <location>
        <begin position="432"/>
        <end position="498"/>
    </location>
</feature>
<evidence type="ECO:0000256" key="2">
    <source>
        <dbReference type="ARBA" id="ARBA00022723"/>
    </source>
</evidence>
<dbReference type="GO" id="GO:0046872">
    <property type="term" value="F:metal ion binding"/>
    <property type="evidence" value="ECO:0007669"/>
    <property type="project" value="UniProtKB-KW"/>
</dbReference>
<dbReference type="GO" id="GO:0005634">
    <property type="term" value="C:nucleus"/>
    <property type="evidence" value="ECO:0007669"/>
    <property type="project" value="TreeGrafter"/>
</dbReference>
<dbReference type="STRING" id="1684307.A0A316U3E9"/>
<name>A0A316U3E9_9BASI</name>
<dbReference type="EMBL" id="KZ819330">
    <property type="protein sequence ID" value="PWN19777.1"/>
    <property type="molecule type" value="Genomic_DNA"/>
</dbReference>
<dbReference type="Proteomes" id="UP000245942">
    <property type="component" value="Unassembled WGS sequence"/>
</dbReference>
<evidence type="ECO:0000256" key="5">
    <source>
        <dbReference type="ARBA" id="ARBA00022842"/>
    </source>
</evidence>
<evidence type="ECO:0000313" key="10">
    <source>
        <dbReference type="Proteomes" id="UP000245942"/>
    </source>
</evidence>
<dbReference type="GO" id="GO:0017108">
    <property type="term" value="F:5'-flap endonuclease activity"/>
    <property type="evidence" value="ECO:0007669"/>
    <property type="project" value="TreeGrafter"/>
</dbReference>
<dbReference type="CDD" id="cd09897">
    <property type="entry name" value="H3TH_FEN1-XPG-like"/>
    <property type="match status" value="1"/>
</dbReference>
<keyword evidence="5" id="KW-0460">Magnesium</keyword>
<dbReference type="SUPFAM" id="SSF47807">
    <property type="entry name" value="5' to 3' exonuclease, C-terminal subdomain"/>
    <property type="match status" value="1"/>
</dbReference>
<keyword evidence="1" id="KW-0540">Nuclease</keyword>
<dbReference type="InterPro" id="IPR029060">
    <property type="entry name" value="PIN-like_dom_sf"/>
</dbReference>
<dbReference type="InterPro" id="IPR006084">
    <property type="entry name" value="XPG/Rad2"/>
</dbReference>
<feature type="region of interest" description="Disordered" evidence="6">
    <location>
        <begin position="343"/>
        <end position="387"/>
    </location>
</feature>
<evidence type="ECO:0000313" key="9">
    <source>
        <dbReference type="EMBL" id="PWN19777.1"/>
    </source>
</evidence>
<dbReference type="OrthoDB" id="31113at2759"/>
<dbReference type="SMART" id="SM00485">
    <property type="entry name" value="XPGN"/>
    <property type="match status" value="1"/>
</dbReference>
<organism evidence="9 10">
    <name type="scientific">Pseudomicrostroma glucosiphilum</name>
    <dbReference type="NCBI Taxonomy" id="1684307"/>
    <lineage>
        <taxon>Eukaryota</taxon>
        <taxon>Fungi</taxon>
        <taxon>Dikarya</taxon>
        <taxon>Basidiomycota</taxon>
        <taxon>Ustilaginomycotina</taxon>
        <taxon>Exobasidiomycetes</taxon>
        <taxon>Microstromatales</taxon>
        <taxon>Microstromatales incertae sedis</taxon>
        <taxon>Pseudomicrostroma</taxon>
    </lineage>
</organism>
<dbReference type="Gene3D" id="3.40.50.1010">
    <property type="entry name" value="5'-nuclease"/>
    <property type="match status" value="2"/>
</dbReference>
<sequence length="806" mass="89187">MRPSSLVFGIKGIFPLIKKECPQSIYYPHRFASLSGYRIAIDATLLVQRFHFSDDEHPARHLIGFHRLIAALRTANVYPIFVFDHLTSRISAKARETEKRREARGRVRARMRVELRRAWRLRVLNTSLGRIKELDEQEKGVVSNLLKLWRETERLKDPSEQAQVDTMMDDLAPIDSQGISDWDSFRIQLDQLSLPTKHSITRADDTSEGLLESILSGIKDASTQANSISRLDADVRQDLDEWQTMYEDQTSSAYAIAARIDDLRQDFQKLQQTQTDSIAPSQGVTTAPRHPHTAAQMKMDEVEEKLYNALAGGADIGSLEEPADLTWKMVEAKMDESIKEAQEADLDIEQSTRDEGDDAEATASQSSEVPTKVEEPPAQEARDQPLASLELIRERSRTLQRSYARSSSPLSSNVFDDCATLCALLQVPVLWTGSGSPYGGAKGEAEALAASLVTIGEADAVATEDSDVLLAEVPLIRHLTGTKKPMELVDSRAARIGLFPIKVVEPSLAVKKSRSPKSDEAEVEMRVDEQETERLAALSRADKLSRYAMLEFALLCGTDYNRTIPGLASRGALRLLREHQTIRGILKSGGAASKYKPPEGLDWKDYGAELSRARAVFRNPPDAKRALRIAGIKSSLPHDGEREASGLLPQAEEQKDVSTLQLPPRPPISLIDSLKQSLQAQLEGQINAGDMSGRRIFEIPDYDRHAVRSFLRTKGLGKGRSTSTLMDQHMPSSVSQAQAEESMMHELDLVLAVEEGAGHNDSTVFAASRPVSDGFGQAFGGEVAHASFGFDGERAAREQRTHPEPR</sequence>
<dbReference type="PRINTS" id="PR00853">
    <property type="entry name" value="XPGRADSUPER"/>
</dbReference>
<dbReference type="PANTHER" id="PTHR11081:SF9">
    <property type="entry name" value="FLAP ENDONUCLEASE 1"/>
    <property type="match status" value="1"/>
</dbReference>
<dbReference type="SMART" id="SM00484">
    <property type="entry name" value="XPGI"/>
    <property type="match status" value="1"/>
</dbReference>
<keyword evidence="10" id="KW-1185">Reference proteome</keyword>
<reference evidence="9 10" key="1">
    <citation type="journal article" date="2018" name="Mol. Biol. Evol.">
        <title>Broad Genomic Sampling Reveals a Smut Pathogenic Ancestry of the Fungal Clade Ustilaginomycotina.</title>
        <authorList>
            <person name="Kijpornyongpan T."/>
            <person name="Mondo S.J."/>
            <person name="Barry K."/>
            <person name="Sandor L."/>
            <person name="Lee J."/>
            <person name="Lipzen A."/>
            <person name="Pangilinan J."/>
            <person name="LaButti K."/>
            <person name="Hainaut M."/>
            <person name="Henrissat B."/>
            <person name="Grigoriev I.V."/>
            <person name="Spatafora J.W."/>
            <person name="Aime M.C."/>
        </authorList>
    </citation>
    <scope>NUCLEOTIDE SEQUENCE [LARGE SCALE GENOMIC DNA]</scope>
    <source>
        <strain evidence="9 10">MCA 4718</strain>
    </source>
</reference>
<keyword evidence="2" id="KW-0479">Metal-binding</keyword>
<keyword evidence="4" id="KW-0378">Hydrolase</keyword>
<evidence type="ECO:0000256" key="3">
    <source>
        <dbReference type="ARBA" id="ARBA00022759"/>
    </source>
</evidence>
<gene>
    <name evidence="9" type="ORF">BCV69DRAFT_300084</name>
</gene>
<feature type="compositionally biased region" description="Basic and acidic residues" evidence="6">
    <location>
        <begin position="371"/>
        <end position="383"/>
    </location>
</feature>
<dbReference type="InterPro" id="IPR006085">
    <property type="entry name" value="XPG_DNA_repair_N"/>
</dbReference>
<dbReference type="Pfam" id="PF00867">
    <property type="entry name" value="XPG_I"/>
    <property type="match status" value="1"/>
</dbReference>
<feature type="domain" description="XPG N-terminal" evidence="8">
    <location>
        <begin position="8"/>
        <end position="107"/>
    </location>
</feature>
<evidence type="ECO:0000259" key="8">
    <source>
        <dbReference type="SMART" id="SM00485"/>
    </source>
</evidence>
<evidence type="ECO:0000256" key="1">
    <source>
        <dbReference type="ARBA" id="ARBA00022722"/>
    </source>
</evidence>
<dbReference type="Pfam" id="PF00752">
    <property type="entry name" value="XPG_N"/>
    <property type="match status" value="1"/>
</dbReference>